<evidence type="ECO:0000313" key="3">
    <source>
        <dbReference type="Proteomes" id="UP000274822"/>
    </source>
</evidence>
<evidence type="ECO:0000313" key="2">
    <source>
        <dbReference type="EMBL" id="RUS34809.1"/>
    </source>
</evidence>
<dbReference type="Proteomes" id="UP000274822">
    <property type="component" value="Unassembled WGS sequence"/>
</dbReference>
<proteinExistence type="predicted"/>
<feature type="region of interest" description="Disordered" evidence="1">
    <location>
        <begin position="28"/>
        <end position="63"/>
    </location>
</feature>
<organism evidence="2 3">
    <name type="scientific">Jimgerdemannia flammicorona</name>
    <dbReference type="NCBI Taxonomy" id="994334"/>
    <lineage>
        <taxon>Eukaryota</taxon>
        <taxon>Fungi</taxon>
        <taxon>Fungi incertae sedis</taxon>
        <taxon>Mucoromycota</taxon>
        <taxon>Mucoromycotina</taxon>
        <taxon>Endogonomycetes</taxon>
        <taxon>Endogonales</taxon>
        <taxon>Endogonaceae</taxon>
        <taxon>Jimgerdemannia</taxon>
    </lineage>
</organism>
<name>A0A433QYB6_9FUNG</name>
<reference evidence="2 3" key="1">
    <citation type="journal article" date="2018" name="New Phytol.">
        <title>Phylogenomics of Endogonaceae and evolution of mycorrhizas within Mucoromycota.</title>
        <authorList>
            <person name="Chang Y."/>
            <person name="Desiro A."/>
            <person name="Na H."/>
            <person name="Sandor L."/>
            <person name="Lipzen A."/>
            <person name="Clum A."/>
            <person name="Barry K."/>
            <person name="Grigoriev I.V."/>
            <person name="Martin F.M."/>
            <person name="Stajich J.E."/>
            <person name="Smith M.E."/>
            <person name="Bonito G."/>
            <person name="Spatafora J.W."/>
        </authorList>
    </citation>
    <scope>NUCLEOTIDE SEQUENCE [LARGE SCALE GENOMIC DNA]</scope>
    <source>
        <strain evidence="2 3">AD002</strain>
    </source>
</reference>
<accession>A0A433QYB6</accession>
<gene>
    <name evidence="2" type="ORF">BC938DRAFT_478402</name>
</gene>
<comment type="caution">
    <text evidence="2">The sequence shown here is derived from an EMBL/GenBank/DDBJ whole genome shotgun (WGS) entry which is preliminary data.</text>
</comment>
<evidence type="ECO:0000256" key="1">
    <source>
        <dbReference type="SAM" id="MobiDB-lite"/>
    </source>
</evidence>
<keyword evidence="3" id="KW-1185">Reference proteome</keyword>
<dbReference type="EMBL" id="RBNJ01000326">
    <property type="protein sequence ID" value="RUS34809.1"/>
    <property type="molecule type" value="Genomic_DNA"/>
</dbReference>
<feature type="compositionally biased region" description="Basic residues" evidence="1">
    <location>
        <begin position="37"/>
        <end position="49"/>
    </location>
</feature>
<protein>
    <submittedName>
        <fullName evidence="2">Uncharacterized protein</fullName>
    </submittedName>
</protein>
<sequence>MGRESIHTNDPAVAEIAFKESEYFKKTGAPLIEGQAPRRKLPIYQRHRHDGLEALPQASHASL</sequence>
<dbReference type="AlphaFoldDB" id="A0A433QYB6"/>